<evidence type="ECO:0000256" key="2">
    <source>
        <dbReference type="ARBA" id="ARBA00022490"/>
    </source>
</evidence>
<dbReference type="PROSITE" id="PS51184">
    <property type="entry name" value="JMJC"/>
    <property type="match status" value="1"/>
</dbReference>
<evidence type="ECO:0000313" key="6">
    <source>
        <dbReference type="Proteomes" id="UP001151699"/>
    </source>
</evidence>
<dbReference type="AlphaFoldDB" id="A0A9Q0MSR3"/>
<dbReference type="EMBL" id="WJQU01000003">
    <property type="protein sequence ID" value="KAJ6637315.1"/>
    <property type="molecule type" value="Genomic_DNA"/>
</dbReference>
<evidence type="ECO:0000259" key="4">
    <source>
        <dbReference type="PROSITE" id="PS51184"/>
    </source>
</evidence>
<evidence type="ECO:0000256" key="1">
    <source>
        <dbReference type="ARBA" id="ARBA00004496"/>
    </source>
</evidence>
<dbReference type="SMART" id="SM00558">
    <property type="entry name" value="JmjC"/>
    <property type="match status" value="1"/>
</dbReference>
<gene>
    <name evidence="5" type="primary">HSPBAP1</name>
    <name evidence="5" type="ORF">Bhyg_10045</name>
</gene>
<comment type="subcellular location">
    <subcellularLocation>
        <location evidence="1">Cytoplasm</location>
    </subcellularLocation>
</comment>
<dbReference type="Gene3D" id="2.60.120.650">
    <property type="entry name" value="Cupin"/>
    <property type="match status" value="1"/>
</dbReference>
<dbReference type="InterPro" id="IPR041667">
    <property type="entry name" value="Cupin_8"/>
</dbReference>
<dbReference type="GO" id="GO:0005737">
    <property type="term" value="C:cytoplasm"/>
    <property type="evidence" value="ECO:0007669"/>
    <property type="project" value="UniProtKB-SubCell"/>
</dbReference>
<proteinExistence type="predicted"/>
<evidence type="ECO:0000313" key="5">
    <source>
        <dbReference type="EMBL" id="KAJ6637315.1"/>
    </source>
</evidence>
<dbReference type="SUPFAM" id="SSF51197">
    <property type="entry name" value="Clavaminate synthase-like"/>
    <property type="match status" value="1"/>
</dbReference>
<sequence>MALEPNEIKSLLLNTDKPCIIKNLDLNWECLKSLDLNEWLTCLDKSFSDGIPFEVANIQHNKYPQWERHRQLYRMTKDEYMNKFHSNDDPKQWATFSYKSLNTLPKECRNGVDFKRFGFPDVDFVHFWFGSKGAHTSAHFDTYGCNIVVQVYGKKSWLLFPPNELLSPTRIPYEESSVYCNENFYSPQSLEQFEKIREPHHLVLQAGDVLLIPHHWWHYAEN</sequence>
<comment type="caution">
    <text evidence="5">The sequence shown here is derived from an EMBL/GenBank/DDBJ whole genome shotgun (WGS) entry which is preliminary data.</text>
</comment>
<evidence type="ECO:0000256" key="3">
    <source>
        <dbReference type="ARBA" id="ARBA00037342"/>
    </source>
</evidence>
<feature type="non-terminal residue" evidence="5">
    <location>
        <position position="1"/>
    </location>
</feature>
<dbReference type="InterPro" id="IPR003347">
    <property type="entry name" value="JmjC_dom"/>
</dbReference>
<protein>
    <submittedName>
        <fullName evidence="5">HSPB1-associated protein 1</fullName>
    </submittedName>
</protein>
<dbReference type="PANTHER" id="PTHR12461">
    <property type="entry name" value="HYPOXIA-INDUCIBLE FACTOR 1 ALPHA INHIBITOR-RELATED"/>
    <property type="match status" value="1"/>
</dbReference>
<dbReference type="Pfam" id="PF13621">
    <property type="entry name" value="Cupin_8"/>
    <property type="match status" value="1"/>
</dbReference>
<feature type="domain" description="JmjC" evidence="4">
    <location>
        <begin position="93"/>
        <end position="222"/>
    </location>
</feature>
<accession>A0A9Q0MSR3</accession>
<keyword evidence="6" id="KW-1185">Reference proteome</keyword>
<dbReference type="OrthoDB" id="438164at2759"/>
<name>A0A9Q0MSR3_9DIPT</name>
<comment type="function">
    <text evidence="3">May play a role in cellular stress response.</text>
</comment>
<dbReference type="Proteomes" id="UP001151699">
    <property type="component" value="Chromosome X"/>
</dbReference>
<keyword evidence="2" id="KW-0963">Cytoplasm</keyword>
<reference evidence="5" key="1">
    <citation type="submission" date="2022-07" db="EMBL/GenBank/DDBJ databases">
        <authorList>
            <person name="Trinca V."/>
            <person name="Uliana J.V.C."/>
            <person name="Torres T.T."/>
            <person name="Ward R.J."/>
            <person name="Monesi N."/>
        </authorList>
    </citation>
    <scope>NUCLEOTIDE SEQUENCE</scope>
    <source>
        <strain evidence="5">HSMRA1968</strain>
        <tissue evidence="5">Whole embryos</tissue>
    </source>
</reference>
<organism evidence="5 6">
    <name type="scientific">Pseudolycoriella hygida</name>
    <dbReference type="NCBI Taxonomy" id="35572"/>
    <lineage>
        <taxon>Eukaryota</taxon>
        <taxon>Metazoa</taxon>
        <taxon>Ecdysozoa</taxon>
        <taxon>Arthropoda</taxon>
        <taxon>Hexapoda</taxon>
        <taxon>Insecta</taxon>
        <taxon>Pterygota</taxon>
        <taxon>Neoptera</taxon>
        <taxon>Endopterygota</taxon>
        <taxon>Diptera</taxon>
        <taxon>Nematocera</taxon>
        <taxon>Sciaroidea</taxon>
        <taxon>Sciaridae</taxon>
        <taxon>Pseudolycoriella</taxon>
    </lineage>
</organism>
<dbReference type="PANTHER" id="PTHR12461:SF43">
    <property type="entry name" value="HSPB1-ASSOCIATED PROTEIN 1"/>
    <property type="match status" value="1"/>
</dbReference>